<dbReference type="GO" id="GO:0005764">
    <property type="term" value="C:lysosome"/>
    <property type="evidence" value="ECO:0007669"/>
    <property type="project" value="TreeGrafter"/>
</dbReference>
<evidence type="ECO:0000259" key="3">
    <source>
        <dbReference type="PROSITE" id="PS51767"/>
    </source>
</evidence>
<dbReference type="GO" id="GO:0004190">
    <property type="term" value="F:aspartic-type endopeptidase activity"/>
    <property type="evidence" value="ECO:0007669"/>
    <property type="project" value="InterPro"/>
</dbReference>
<keyword evidence="2" id="KW-0732">Signal</keyword>
<feature type="signal peptide" evidence="2">
    <location>
        <begin position="1"/>
        <end position="17"/>
    </location>
</feature>
<dbReference type="WBParaSite" id="SPAL_0000532200.3">
    <property type="protein sequence ID" value="SPAL_0000532200.3"/>
    <property type="gene ID" value="SPAL_0000532200"/>
</dbReference>
<dbReference type="InterPro" id="IPR034164">
    <property type="entry name" value="Pepsin-like_dom"/>
</dbReference>
<dbReference type="GO" id="GO:0006508">
    <property type="term" value="P:proteolysis"/>
    <property type="evidence" value="ECO:0007669"/>
    <property type="project" value="InterPro"/>
</dbReference>
<dbReference type="SUPFAM" id="SSF50630">
    <property type="entry name" value="Acid proteases"/>
    <property type="match status" value="1"/>
</dbReference>
<organism evidence="4 5">
    <name type="scientific">Strongyloides papillosus</name>
    <name type="common">Intestinal threadworm</name>
    <dbReference type="NCBI Taxonomy" id="174720"/>
    <lineage>
        <taxon>Eukaryota</taxon>
        <taxon>Metazoa</taxon>
        <taxon>Ecdysozoa</taxon>
        <taxon>Nematoda</taxon>
        <taxon>Chromadorea</taxon>
        <taxon>Rhabditida</taxon>
        <taxon>Tylenchina</taxon>
        <taxon>Panagrolaimomorpha</taxon>
        <taxon>Strongyloidoidea</taxon>
        <taxon>Strongyloididae</taxon>
        <taxon>Strongyloides</taxon>
    </lineage>
</organism>
<dbReference type="CDD" id="cd05471">
    <property type="entry name" value="pepsin_like"/>
    <property type="match status" value="1"/>
</dbReference>
<protein>
    <submittedName>
        <fullName evidence="5">Peptidase A1 domain-containing protein</fullName>
    </submittedName>
</protein>
<feature type="chain" id="PRO_5005894601" evidence="2">
    <location>
        <begin position="18"/>
        <end position="355"/>
    </location>
</feature>
<comment type="similarity">
    <text evidence="1">Belongs to the peptidase A1 family.</text>
</comment>
<sequence length="355" mass="41027">MLLLFFSTFTFFIYNYGEEVYEFETYRVESVRERLIREGKLEEFMKELENTTEEPKRDNETETEYYAWRRKKVVVQNLFSFFDVQYLGNISIGTPGQKFRVVLDTGSGIEKNPCNGKSAFNSKKSLTYKNKRRKFQVRYVNNFASGNIGEDTLQILGRKRTRIKMKKIEFGQANNLPSNGDIYPFEGILGLGFRTIANNDMTPPLISTMHRKILAKPLFTIHLRLINGALMNKLKYNHGLEAIADTGTSFVGAPPAIVERIANMLKGQFIPQYGLYFVYCAKKNNGLKIKLHKMNIKIKRKHFITQFRNLCRLNIFPYASGGYCPAFISGDPLHQSYCVIYDIGNKRIGFARPKR</sequence>
<dbReference type="AlphaFoldDB" id="A0A0N5BH77"/>
<accession>A0A0N5BH77</accession>
<name>A0A0N5BH77_STREA</name>
<reference evidence="5" key="1">
    <citation type="submission" date="2017-02" db="UniProtKB">
        <authorList>
            <consortium name="WormBaseParasite"/>
        </authorList>
    </citation>
    <scope>IDENTIFICATION</scope>
</reference>
<dbReference type="InterPro" id="IPR033121">
    <property type="entry name" value="PEPTIDASE_A1"/>
</dbReference>
<evidence type="ECO:0000313" key="4">
    <source>
        <dbReference type="Proteomes" id="UP000046392"/>
    </source>
</evidence>
<dbReference type="Gene3D" id="2.40.70.10">
    <property type="entry name" value="Acid Proteases"/>
    <property type="match status" value="2"/>
</dbReference>
<keyword evidence="4" id="KW-1185">Reference proteome</keyword>
<feature type="domain" description="Peptidase A1" evidence="3">
    <location>
        <begin position="86"/>
        <end position="355"/>
    </location>
</feature>
<evidence type="ECO:0000256" key="2">
    <source>
        <dbReference type="SAM" id="SignalP"/>
    </source>
</evidence>
<dbReference type="STRING" id="174720.A0A0N5BH77"/>
<dbReference type="PROSITE" id="PS51767">
    <property type="entry name" value="PEPTIDASE_A1"/>
    <property type="match status" value="1"/>
</dbReference>
<dbReference type="PANTHER" id="PTHR47966:SF51">
    <property type="entry name" value="BETA-SITE APP-CLEAVING ENZYME, ISOFORM A-RELATED"/>
    <property type="match status" value="1"/>
</dbReference>
<dbReference type="InterPro" id="IPR001461">
    <property type="entry name" value="Aspartic_peptidase_A1"/>
</dbReference>
<evidence type="ECO:0000313" key="5">
    <source>
        <dbReference type="WBParaSite" id="SPAL_0000532200.3"/>
    </source>
</evidence>
<dbReference type="InterPro" id="IPR021109">
    <property type="entry name" value="Peptidase_aspartic_dom_sf"/>
</dbReference>
<dbReference type="PANTHER" id="PTHR47966">
    <property type="entry name" value="BETA-SITE APP-CLEAVING ENZYME, ISOFORM A-RELATED"/>
    <property type="match status" value="1"/>
</dbReference>
<proteinExistence type="inferred from homology"/>
<dbReference type="PRINTS" id="PR00792">
    <property type="entry name" value="PEPSIN"/>
</dbReference>
<dbReference type="Proteomes" id="UP000046392">
    <property type="component" value="Unplaced"/>
</dbReference>
<dbReference type="Pfam" id="PF00026">
    <property type="entry name" value="Asp"/>
    <property type="match status" value="2"/>
</dbReference>
<evidence type="ECO:0000256" key="1">
    <source>
        <dbReference type="ARBA" id="ARBA00007447"/>
    </source>
</evidence>